<dbReference type="KEGG" id="sba:Sulba_1345"/>
<dbReference type="Proteomes" id="UP000006176">
    <property type="component" value="Chromosome"/>
</dbReference>
<dbReference type="ESTHER" id="sulbs-i3xxg1">
    <property type="family name" value="AlphaBeta_hydrolase"/>
</dbReference>
<dbReference type="SUPFAM" id="SSF53474">
    <property type="entry name" value="alpha/beta-Hydrolases"/>
    <property type="match status" value="1"/>
</dbReference>
<gene>
    <name evidence="1" type="ordered locus">Sulba_1345</name>
</gene>
<organism evidence="1 2">
    <name type="scientific">Sulfurospirillum barnesii (strain ATCC 700032 / DSM 10660 / SES-3)</name>
    <dbReference type="NCBI Taxonomy" id="760154"/>
    <lineage>
        <taxon>Bacteria</taxon>
        <taxon>Pseudomonadati</taxon>
        <taxon>Campylobacterota</taxon>
        <taxon>Epsilonproteobacteria</taxon>
        <taxon>Campylobacterales</taxon>
        <taxon>Sulfurospirillaceae</taxon>
        <taxon>Sulfurospirillum</taxon>
    </lineage>
</organism>
<dbReference type="STRING" id="760154.Sulba_1345"/>
<reference evidence="1 2" key="1">
    <citation type="submission" date="2012-06" db="EMBL/GenBank/DDBJ databases">
        <title>Complete sequence of Sulfurospirillum barnesii SES-3.</title>
        <authorList>
            <consortium name="US DOE Joint Genome Institute"/>
            <person name="Lucas S."/>
            <person name="Han J."/>
            <person name="Lapidus A."/>
            <person name="Cheng J.-F."/>
            <person name="Goodwin L."/>
            <person name="Pitluck S."/>
            <person name="Peters L."/>
            <person name="Ovchinnikova G."/>
            <person name="Lu M."/>
            <person name="Detter J.C."/>
            <person name="Han C."/>
            <person name="Tapia R."/>
            <person name="Land M."/>
            <person name="Hauser L."/>
            <person name="Kyrpides N."/>
            <person name="Ivanova N."/>
            <person name="Pagani I."/>
            <person name="Stolz J."/>
            <person name="Arkin A."/>
            <person name="Dehal P."/>
            <person name="Oremland R."/>
            <person name="Saltikov C."/>
            <person name="Basu P."/>
            <person name="Hollibaugh J."/>
            <person name="Newman D."/>
            <person name="Stolyar S."/>
            <person name="Hazen T."/>
            <person name="Woyke T."/>
        </authorList>
    </citation>
    <scope>NUCLEOTIDE SEQUENCE [LARGE SCALE GENOMIC DNA]</scope>
    <source>
        <strain evidence="2">ATCC 700032 / DSM 10660 / SES-3</strain>
    </source>
</reference>
<accession>I3XXG1</accession>
<dbReference type="EMBL" id="CP003333">
    <property type="protein sequence ID" value="AFL68635.1"/>
    <property type="molecule type" value="Genomic_DNA"/>
</dbReference>
<dbReference type="PATRIC" id="fig|760154.4.peg.1347"/>
<evidence type="ECO:0000313" key="1">
    <source>
        <dbReference type="EMBL" id="AFL68635.1"/>
    </source>
</evidence>
<protein>
    <submittedName>
        <fullName evidence="1">Uncharacterized protein</fullName>
    </submittedName>
</protein>
<proteinExistence type="predicted"/>
<name>I3XXG1_SULBS</name>
<evidence type="ECO:0000313" key="2">
    <source>
        <dbReference type="Proteomes" id="UP000006176"/>
    </source>
</evidence>
<dbReference type="InterPro" id="IPR029058">
    <property type="entry name" value="AB_hydrolase_fold"/>
</dbReference>
<sequence length="182" mass="21198">MRAFHAHALKKLLMMFFSGFCLQNEEALFEPYLVKSNFTVAGFSYGAIKAFEYAFTCKERIDTLQLFSPAFFEDKDAKFKKLQTLSFTKNSEAYTQNFMQNCTYPSTFNVAPFFQKGSIEELHELLHYTWDKTRLRSLHEKGVSIEVYVGECDTIINSLHVKDFFVECATVYYLKHVGHILQ</sequence>
<dbReference type="HOGENOM" id="CLU_131449_0_0_7"/>
<dbReference type="NCBIfam" id="NF033854">
    <property type="entry name" value="esterase_BioV"/>
    <property type="match status" value="1"/>
</dbReference>
<keyword evidence="2" id="KW-1185">Reference proteome</keyword>
<dbReference type="eggNOG" id="COG2267">
    <property type="taxonomic scope" value="Bacteria"/>
</dbReference>
<dbReference type="Gene3D" id="3.40.50.1820">
    <property type="entry name" value="alpha/beta hydrolase"/>
    <property type="match status" value="1"/>
</dbReference>
<dbReference type="AlphaFoldDB" id="I3XXG1"/>